<dbReference type="PANTHER" id="PTHR45753">
    <property type="entry name" value="ORNITHINE CARBAMOYLTRANSFERASE, MITOCHONDRIAL"/>
    <property type="match status" value="1"/>
</dbReference>
<dbReference type="FunFam" id="3.40.50.1370:FF:000008">
    <property type="entry name" value="Ornithine carbamoyltransferase"/>
    <property type="match status" value="1"/>
</dbReference>
<dbReference type="GO" id="GO:0042450">
    <property type="term" value="P:L-arginine biosynthetic process via ornithine"/>
    <property type="evidence" value="ECO:0007669"/>
    <property type="project" value="UniProtKB-UniRule"/>
</dbReference>
<comment type="pathway">
    <text evidence="1">Amino-acid biosynthesis; L-arginine biosynthesis; L-arginine from L-ornithine and carbamoyl phosphate: step 1/3.</text>
</comment>
<accession>A0A932ZU55</accession>
<dbReference type="NCBIfam" id="NF001986">
    <property type="entry name" value="PRK00779.1"/>
    <property type="match status" value="1"/>
</dbReference>
<dbReference type="Pfam" id="PF02729">
    <property type="entry name" value="OTCace_N"/>
    <property type="match status" value="1"/>
</dbReference>
<comment type="similarity">
    <text evidence="2 6">Belongs to the aspartate/ornithine carbamoyltransferase superfamily. OTCase family.</text>
</comment>
<dbReference type="GO" id="GO:0016597">
    <property type="term" value="F:amino acid binding"/>
    <property type="evidence" value="ECO:0007669"/>
    <property type="project" value="InterPro"/>
</dbReference>
<evidence type="ECO:0000313" key="9">
    <source>
        <dbReference type="EMBL" id="MBI4252177.1"/>
    </source>
</evidence>
<feature type="binding site" evidence="6">
    <location>
        <position position="224"/>
    </location>
    <ligand>
        <name>L-ornithine</name>
        <dbReference type="ChEBI" id="CHEBI:46911"/>
    </ligand>
</feature>
<evidence type="ECO:0000256" key="1">
    <source>
        <dbReference type="ARBA" id="ARBA00004975"/>
    </source>
</evidence>
<evidence type="ECO:0000256" key="5">
    <source>
        <dbReference type="ARBA" id="ARBA00048772"/>
    </source>
</evidence>
<feature type="binding site" evidence="6">
    <location>
        <begin position="228"/>
        <end position="229"/>
    </location>
    <ligand>
        <name>L-ornithine</name>
        <dbReference type="ChEBI" id="CHEBI:46911"/>
    </ligand>
</feature>
<dbReference type="PROSITE" id="PS00097">
    <property type="entry name" value="CARBAMOYLTRANSFERASE"/>
    <property type="match status" value="1"/>
</dbReference>
<organism evidence="9 10">
    <name type="scientific">Tectimicrobiota bacterium</name>
    <dbReference type="NCBI Taxonomy" id="2528274"/>
    <lineage>
        <taxon>Bacteria</taxon>
        <taxon>Pseudomonadati</taxon>
        <taxon>Nitrospinota/Tectimicrobiota group</taxon>
        <taxon>Candidatus Tectimicrobiota</taxon>
    </lineage>
</organism>
<reference evidence="9" key="1">
    <citation type="submission" date="2020-07" db="EMBL/GenBank/DDBJ databases">
        <title>Huge and variable diversity of episymbiotic CPR bacteria and DPANN archaea in groundwater ecosystems.</title>
        <authorList>
            <person name="He C.Y."/>
            <person name="Keren R."/>
            <person name="Whittaker M."/>
            <person name="Farag I.F."/>
            <person name="Doudna J."/>
            <person name="Cate J.H.D."/>
            <person name="Banfield J.F."/>
        </authorList>
    </citation>
    <scope>NUCLEOTIDE SEQUENCE</scope>
    <source>
        <strain evidence="9">NC_groundwater_1370_Ag_S-0.2um_69_93</strain>
    </source>
</reference>
<evidence type="ECO:0000256" key="3">
    <source>
        <dbReference type="ARBA" id="ARBA00013007"/>
    </source>
</evidence>
<feature type="binding site" evidence="6">
    <location>
        <begin position="129"/>
        <end position="132"/>
    </location>
    <ligand>
        <name>carbamoyl phosphate</name>
        <dbReference type="ChEBI" id="CHEBI:58228"/>
    </ligand>
</feature>
<proteinExistence type="inferred from homology"/>
<evidence type="ECO:0000256" key="6">
    <source>
        <dbReference type="HAMAP-Rule" id="MF_01109"/>
    </source>
</evidence>
<dbReference type="NCBIfam" id="TIGR00658">
    <property type="entry name" value="orni_carb_tr"/>
    <property type="match status" value="1"/>
</dbReference>
<dbReference type="InterPro" id="IPR006132">
    <property type="entry name" value="Asp/Orn_carbamoyltranf_P-bd"/>
</dbReference>
<dbReference type="InterPro" id="IPR036901">
    <property type="entry name" value="Asp/Orn_carbamoylTrfase_sf"/>
</dbReference>
<feature type="binding site" evidence="6">
    <location>
        <begin position="51"/>
        <end position="54"/>
    </location>
    <ligand>
        <name>carbamoyl phosphate</name>
        <dbReference type="ChEBI" id="CHEBI:58228"/>
    </ligand>
</feature>
<name>A0A932ZU55_UNCTE</name>
<dbReference type="HAMAP" id="MF_01109">
    <property type="entry name" value="OTCase"/>
    <property type="match status" value="1"/>
</dbReference>
<dbReference type="InterPro" id="IPR024904">
    <property type="entry name" value="OTCase_ArgI"/>
</dbReference>
<comment type="catalytic activity">
    <reaction evidence="5 6">
        <text>carbamoyl phosphate + L-ornithine = L-citrulline + phosphate + H(+)</text>
        <dbReference type="Rhea" id="RHEA:19513"/>
        <dbReference type="ChEBI" id="CHEBI:15378"/>
        <dbReference type="ChEBI" id="CHEBI:43474"/>
        <dbReference type="ChEBI" id="CHEBI:46911"/>
        <dbReference type="ChEBI" id="CHEBI:57743"/>
        <dbReference type="ChEBI" id="CHEBI:58228"/>
        <dbReference type="EC" id="2.1.3.3"/>
    </reaction>
</comment>
<dbReference type="PRINTS" id="PR00100">
    <property type="entry name" value="AOTCASE"/>
</dbReference>
<sequence length="310" mass="33362">MSKRDYLDGTELSAAQTRGLLKEALARKRGGKAKSSPLAGKTLALLFEKHSTRTRVSFEAGAAQLGGRTIFLSPQDTQLARGETLADSARVLSEYVDGIVVRTFGHERVEEIARHASVPVINGLTDLHHPCQALADFLTLEEQFGEMAGLKLAYLGDGNNVAHSLLLVGGLIGVNVSLACPPQFMPDPAIVARARELASASGARIHVENDVQQACQGAHALYTDVWTSMGQEGGEAGRHKALAPYRVHGEIFHWADKDAVFMHCLPAHRGEEVTAEVIDGPRSVVFRQAGNRLHAQKILLELLLGGSDGR</sequence>
<dbReference type="GO" id="GO:0005737">
    <property type="term" value="C:cytoplasm"/>
    <property type="evidence" value="ECO:0007669"/>
    <property type="project" value="UniProtKB-SubCell"/>
</dbReference>
<evidence type="ECO:0000259" key="8">
    <source>
        <dbReference type="Pfam" id="PF02729"/>
    </source>
</evidence>
<feature type="binding site" evidence="6">
    <location>
        <position position="78"/>
    </location>
    <ligand>
        <name>carbamoyl phosphate</name>
        <dbReference type="ChEBI" id="CHEBI:58228"/>
    </ligand>
</feature>
<comment type="caution">
    <text evidence="9">The sequence shown here is derived from an EMBL/GenBank/DDBJ whole genome shotgun (WGS) entry which is preliminary data.</text>
</comment>
<evidence type="ECO:0000313" key="10">
    <source>
        <dbReference type="Proteomes" id="UP000752292"/>
    </source>
</evidence>
<dbReference type="EC" id="2.1.3.3" evidence="3 6"/>
<gene>
    <name evidence="9" type="primary">argF</name>
    <name evidence="9" type="ORF">HY618_06920</name>
</gene>
<feature type="domain" description="Aspartate/ornithine carbamoyltransferase Asp/Orn-binding" evidence="7">
    <location>
        <begin position="149"/>
        <end position="302"/>
    </location>
</feature>
<dbReference type="PRINTS" id="PR00102">
    <property type="entry name" value="OTCASE"/>
</dbReference>
<keyword evidence="4 6" id="KW-0808">Transferase</keyword>
<feature type="binding site" evidence="6">
    <location>
        <begin position="264"/>
        <end position="265"/>
    </location>
    <ligand>
        <name>carbamoyl phosphate</name>
        <dbReference type="ChEBI" id="CHEBI:58228"/>
    </ligand>
</feature>
<dbReference type="AlphaFoldDB" id="A0A932ZU55"/>
<dbReference type="PANTHER" id="PTHR45753:SF3">
    <property type="entry name" value="ORNITHINE TRANSCARBAMYLASE, MITOCHONDRIAL"/>
    <property type="match status" value="1"/>
</dbReference>
<dbReference type="GO" id="GO:0004585">
    <property type="term" value="F:ornithine carbamoyltransferase activity"/>
    <property type="evidence" value="ECO:0007669"/>
    <property type="project" value="UniProtKB-UniRule"/>
</dbReference>
<evidence type="ECO:0000259" key="7">
    <source>
        <dbReference type="Pfam" id="PF00185"/>
    </source>
</evidence>
<feature type="binding site" evidence="6">
    <location>
        <position position="292"/>
    </location>
    <ligand>
        <name>carbamoyl phosphate</name>
        <dbReference type="ChEBI" id="CHEBI:58228"/>
    </ligand>
</feature>
<evidence type="ECO:0000256" key="4">
    <source>
        <dbReference type="ARBA" id="ARBA00022679"/>
    </source>
</evidence>
<feature type="domain" description="Aspartate/ornithine carbamoyltransferase carbamoyl-P binding" evidence="8">
    <location>
        <begin position="4"/>
        <end position="142"/>
    </location>
</feature>
<feature type="binding site" evidence="6">
    <location>
        <position position="102"/>
    </location>
    <ligand>
        <name>carbamoyl phosphate</name>
        <dbReference type="ChEBI" id="CHEBI:58228"/>
    </ligand>
</feature>
<dbReference type="EMBL" id="JACQRX010000302">
    <property type="protein sequence ID" value="MBI4252177.1"/>
    <property type="molecule type" value="Genomic_DNA"/>
</dbReference>
<dbReference type="GO" id="GO:0019240">
    <property type="term" value="P:citrulline biosynthetic process"/>
    <property type="evidence" value="ECO:0007669"/>
    <property type="project" value="TreeGrafter"/>
</dbReference>
<comment type="subcellular location">
    <subcellularLocation>
        <location evidence="6">Cytoplasm</location>
    </subcellularLocation>
</comment>
<feature type="binding site" evidence="6">
    <location>
        <position position="160"/>
    </location>
    <ligand>
        <name>L-ornithine</name>
        <dbReference type="ChEBI" id="CHEBI:46911"/>
    </ligand>
</feature>
<protein>
    <recommendedName>
        <fullName evidence="3 6">Ornithine carbamoyltransferase</fullName>
        <shortName evidence="6">OTCase</shortName>
        <ecNumber evidence="3 6">2.1.3.3</ecNumber>
    </recommendedName>
</protein>
<dbReference type="Proteomes" id="UP000752292">
    <property type="component" value="Unassembled WGS sequence"/>
</dbReference>
<dbReference type="InterPro" id="IPR006130">
    <property type="entry name" value="Asp/Orn_carbamoylTrfase"/>
</dbReference>
<keyword evidence="6" id="KW-0963">Cytoplasm</keyword>
<dbReference type="Gene3D" id="3.40.50.1370">
    <property type="entry name" value="Aspartate/ornithine carbamoyltransferase"/>
    <property type="match status" value="2"/>
</dbReference>
<dbReference type="Pfam" id="PF00185">
    <property type="entry name" value="OTCace"/>
    <property type="match status" value="1"/>
</dbReference>
<dbReference type="InterPro" id="IPR002292">
    <property type="entry name" value="Orn/put_carbamltrans"/>
</dbReference>
<dbReference type="SUPFAM" id="SSF53671">
    <property type="entry name" value="Aspartate/ornithine carbamoyltransferase"/>
    <property type="match status" value="1"/>
</dbReference>
<evidence type="ECO:0000256" key="2">
    <source>
        <dbReference type="ARBA" id="ARBA00007805"/>
    </source>
</evidence>
<dbReference type="InterPro" id="IPR006131">
    <property type="entry name" value="Asp_carbamoyltransf_Asp/Orn-bd"/>
</dbReference>